<proteinExistence type="predicted"/>
<feature type="transmembrane region" description="Helical" evidence="2">
    <location>
        <begin position="466"/>
        <end position="486"/>
    </location>
</feature>
<evidence type="ECO:0000256" key="1">
    <source>
        <dbReference type="SAM" id="MobiDB-lite"/>
    </source>
</evidence>
<sequence>MKNFRHLLFAVLALFVLGTSGSAFAVVTVSLDRDHIALGESVRLLVQRDGSSSSNNSQLDISALRKDFDVLSRSSGTSVQIINGHLESRTQVTLVLAPKHAGTLQIPPLQWDGEESAAFAVTVGGSGNASAAGAQQPAASSARVLLTATLDRQQTWVQAVAVLTVRLATDEALYQASLDLPASKDLLVRRLGQDVQTSETRDGRSYRVIERKYLLFPQRSGALTVDGVVLDALVADSGADDFAGDRFLAEAFGHLPVPTMRRSTRPMRLRADPVELTVLPRPAAATAAHWLPAQAVSLTESWHPDKAPIRVGEPITRHLHLVASGLTAAQLPDLATIMPVPEGIKAYPDQGTLEDQAQGNSVLASRDQDIALIASRPGSYTLPALKLSWWDTEHETQRQAVLPERTLEILPALAGSLDPTTPATAKITAAQSPAPAPASAPPLEAFDPAAAAAPAAGFAAAAHSPWAWISLVVSLLWMGTSLAWWYSRRRQPRAAPGDITPPANAATIPAAQA</sequence>
<reference evidence="4 5" key="1">
    <citation type="submission" date="2017-09" db="EMBL/GenBank/DDBJ databases">
        <title>Metagenomic Analysis Reveals Denitrifying Candidatus Accumulibacter and Flanking Population as a Source of N2O.</title>
        <authorList>
            <person name="Gao H."/>
            <person name="Mao Y."/>
            <person name="Zhao X."/>
            <person name="Liu W.-T."/>
            <person name="Zhang T."/>
            <person name="Wells G."/>
        </authorList>
    </citation>
    <scope>NUCLEOTIDE SEQUENCE [LARGE SCALE GENOMIC DNA]</scope>
    <source>
        <strain evidence="4">CANDO_2_IC</strain>
    </source>
</reference>
<keyword evidence="2" id="KW-0812">Transmembrane</keyword>
<feature type="chain" id="PRO_5025546875" description="BatD" evidence="3">
    <location>
        <begin position="26"/>
        <end position="513"/>
    </location>
</feature>
<name>A0A6A7RRP8_9PROT</name>
<evidence type="ECO:0000256" key="3">
    <source>
        <dbReference type="SAM" id="SignalP"/>
    </source>
</evidence>
<organism evidence="4 5">
    <name type="scientific">Candidatus Accumulibacter phosphatis</name>
    <dbReference type="NCBI Taxonomy" id="327160"/>
    <lineage>
        <taxon>Bacteria</taxon>
        <taxon>Pseudomonadati</taxon>
        <taxon>Pseudomonadota</taxon>
        <taxon>Betaproteobacteria</taxon>
        <taxon>Candidatus Accumulibacter</taxon>
    </lineage>
</organism>
<accession>A0A6A7RRP8</accession>
<feature type="region of interest" description="Disordered" evidence="1">
    <location>
        <begin position="493"/>
        <end position="513"/>
    </location>
</feature>
<evidence type="ECO:0008006" key="6">
    <source>
        <dbReference type="Google" id="ProtNLM"/>
    </source>
</evidence>
<keyword evidence="3" id="KW-0732">Signal</keyword>
<dbReference type="Pfam" id="PF13584">
    <property type="entry name" value="BatD"/>
    <property type="match status" value="1"/>
</dbReference>
<feature type="signal peptide" evidence="3">
    <location>
        <begin position="1"/>
        <end position="25"/>
    </location>
</feature>
<feature type="compositionally biased region" description="Low complexity" evidence="1">
    <location>
        <begin position="500"/>
        <end position="513"/>
    </location>
</feature>
<dbReference type="EMBL" id="PDHS01000087">
    <property type="protein sequence ID" value="MQM29790.1"/>
    <property type="molecule type" value="Genomic_DNA"/>
</dbReference>
<dbReference type="PANTHER" id="PTHR40940">
    <property type="entry name" value="PROTEIN BATD-RELATED"/>
    <property type="match status" value="1"/>
</dbReference>
<protein>
    <recommendedName>
        <fullName evidence="6">BatD</fullName>
    </recommendedName>
</protein>
<feature type="non-terminal residue" evidence="4">
    <location>
        <position position="513"/>
    </location>
</feature>
<keyword evidence="2" id="KW-1133">Transmembrane helix</keyword>
<dbReference type="PANTHER" id="PTHR40940:SF1">
    <property type="entry name" value="PROTEIN BATD"/>
    <property type="match status" value="1"/>
</dbReference>
<keyword evidence="2" id="KW-0472">Membrane</keyword>
<evidence type="ECO:0000313" key="5">
    <source>
        <dbReference type="Proteomes" id="UP000342300"/>
    </source>
</evidence>
<dbReference type="InterPro" id="IPR025738">
    <property type="entry name" value="BatD"/>
</dbReference>
<comment type="caution">
    <text evidence="4">The sequence shown here is derived from an EMBL/GenBank/DDBJ whole genome shotgun (WGS) entry which is preliminary data.</text>
</comment>
<dbReference type="AlphaFoldDB" id="A0A6A7RRP8"/>
<evidence type="ECO:0000313" key="4">
    <source>
        <dbReference type="EMBL" id="MQM29790.1"/>
    </source>
</evidence>
<gene>
    <name evidence="4" type="ORF">CRU78_04245</name>
</gene>
<evidence type="ECO:0000256" key="2">
    <source>
        <dbReference type="SAM" id="Phobius"/>
    </source>
</evidence>
<dbReference type="Proteomes" id="UP000342300">
    <property type="component" value="Unassembled WGS sequence"/>
</dbReference>